<dbReference type="InterPro" id="IPR000515">
    <property type="entry name" value="MetI-like"/>
</dbReference>
<feature type="transmembrane region" description="Helical" evidence="7">
    <location>
        <begin position="199"/>
        <end position="224"/>
    </location>
</feature>
<dbReference type="PROSITE" id="PS50928">
    <property type="entry name" value="ABC_TM1"/>
    <property type="match status" value="1"/>
</dbReference>
<evidence type="ECO:0000256" key="5">
    <source>
        <dbReference type="ARBA" id="ARBA00022989"/>
    </source>
</evidence>
<dbReference type="PANTHER" id="PTHR43744">
    <property type="entry name" value="ABC TRANSPORTER PERMEASE PROTEIN MG189-RELATED-RELATED"/>
    <property type="match status" value="1"/>
</dbReference>
<evidence type="ECO:0000259" key="8">
    <source>
        <dbReference type="PROSITE" id="PS50928"/>
    </source>
</evidence>
<feature type="transmembrane region" description="Helical" evidence="7">
    <location>
        <begin position="105"/>
        <end position="123"/>
    </location>
</feature>
<dbReference type="Gene3D" id="1.10.3720.10">
    <property type="entry name" value="MetI-like"/>
    <property type="match status" value="1"/>
</dbReference>
<dbReference type="Pfam" id="PF00528">
    <property type="entry name" value="BPD_transp_1"/>
    <property type="match status" value="1"/>
</dbReference>
<dbReference type="GO" id="GO:0055085">
    <property type="term" value="P:transmembrane transport"/>
    <property type="evidence" value="ECO:0007669"/>
    <property type="project" value="InterPro"/>
</dbReference>
<keyword evidence="6 7" id="KW-0472">Membrane</keyword>
<keyword evidence="3" id="KW-1003">Cell membrane</keyword>
<reference evidence="9" key="1">
    <citation type="submission" date="2018-06" db="EMBL/GenBank/DDBJ databases">
        <authorList>
            <person name="Zhirakovskaya E."/>
        </authorList>
    </citation>
    <scope>NUCLEOTIDE SEQUENCE</scope>
</reference>
<comment type="subcellular location">
    <subcellularLocation>
        <location evidence="1">Cell membrane</location>
        <topology evidence="1">Multi-pass membrane protein</topology>
    </subcellularLocation>
</comment>
<dbReference type="PANTHER" id="PTHR43744:SF8">
    <property type="entry name" value="SN-GLYCEROL-3-PHOSPHATE TRANSPORT SYSTEM PERMEASE PROTEIN UGPE"/>
    <property type="match status" value="1"/>
</dbReference>
<feature type="transmembrane region" description="Helical" evidence="7">
    <location>
        <begin position="12"/>
        <end position="32"/>
    </location>
</feature>
<feature type="domain" description="ABC transmembrane type-1" evidence="8">
    <location>
        <begin position="70"/>
        <end position="280"/>
    </location>
</feature>
<feature type="transmembrane region" description="Helical" evidence="7">
    <location>
        <begin position="74"/>
        <end position="98"/>
    </location>
</feature>
<evidence type="ECO:0000256" key="2">
    <source>
        <dbReference type="ARBA" id="ARBA00022448"/>
    </source>
</evidence>
<evidence type="ECO:0000256" key="4">
    <source>
        <dbReference type="ARBA" id="ARBA00022692"/>
    </source>
</evidence>
<dbReference type="SUPFAM" id="SSF161098">
    <property type="entry name" value="MetI-like"/>
    <property type="match status" value="1"/>
</dbReference>
<gene>
    <name evidence="9" type="ORF">MNBD_ALPHA11-171</name>
</gene>
<proteinExistence type="predicted"/>
<feature type="transmembrane region" description="Helical" evidence="7">
    <location>
        <begin position="157"/>
        <end position="178"/>
    </location>
</feature>
<evidence type="ECO:0000256" key="1">
    <source>
        <dbReference type="ARBA" id="ARBA00004651"/>
    </source>
</evidence>
<dbReference type="InterPro" id="IPR035906">
    <property type="entry name" value="MetI-like_sf"/>
</dbReference>
<dbReference type="GO" id="GO:0005886">
    <property type="term" value="C:plasma membrane"/>
    <property type="evidence" value="ECO:0007669"/>
    <property type="project" value="UniProtKB-SubCell"/>
</dbReference>
<accession>A0A3B0T7S2</accession>
<keyword evidence="4 7" id="KW-0812">Transmembrane</keyword>
<keyword evidence="2" id="KW-0813">Transport</keyword>
<keyword evidence="5 7" id="KW-1133">Transmembrane helix</keyword>
<dbReference type="NCBIfam" id="NF008210">
    <property type="entry name" value="PRK10973.1"/>
    <property type="match status" value="1"/>
</dbReference>
<dbReference type="CDD" id="cd06261">
    <property type="entry name" value="TM_PBP2"/>
    <property type="match status" value="1"/>
</dbReference>
<dbReference type="AlphaFoldDB" id="A0A3B0T7S2"/>
<evidence type="ECO:0000256" key="6">
    <source>
        <dbReference type="ARBA" id="ARBA00023136"/>
    </source>
</evidence>
<evidence type="ECO:0000256" key="3">
    <source>
        <dbReference type="ARBA" id="ARBA00022475"/>
    </source>
</evidence>
<feature type="transmembrane region" description="Helical" evidence="7">
    <location>
        <begin position="266"/>
        <end position="285"/>
    </location>
</feature>
<protein>
    <submittedName>
        <fullName evidence="9">Glycerol-3-phosphate ABC transporter, permease protein UgpE (TC 3.A.1.1.3)</fullName>
    </submittedName>
</protein>
<name>A0A3B0T7S2_9ZZZZ</name>
<evidence type="ECO:0000313" key="9">
    <source>
        <dbReference type="EMBL" id="VAW12920.1"/>
    </source>
</evidence>
<sequence length="293" mass="32729">MIESRGWFDRLAYIVLTIGTLTIILPVIYAIIVASMPDGEELRAVRFIPGGELFNNLARAWETEGLGRQAFNSLVMAVGITVGKITISTISAYALVYFNMRFRMVFFWLVFTTLMLPVEVRIVPTYEVVANVFTPVKQIASIFGLEFNLRWSMLNSYWGLTLPLIASATATFLYRQFFLIVPEELCEAAKIDGAGPITFFFRILLPMSATTTAALAVVLFIFGWNQYLWPLLMTTDEDMKTIVVGVVSTISTDGADPRWNVTMSTALLAMLPPAAVVILLQRWLVKGLVDAEK</sequence>
<evidence type="ECO:0000256" key="7">
    <source>
        <dbReference type="SAM" id="Phobius"/>
    </source>
</evidence>
<organism evidence="9">
    <name type="scientific">hydrothermal vent metagenome</name>
    <dbReference type="NCBI Taxonomy" id="652676"/>
    <lineage>
        <taxon>unclassified sequences</taxon>
        <taxon>metagenomes</taxon>
        <taxon>ecological metagenomes</taxon>
    </lineage>
</organism>
<dbReference type="EMBL" id="UOEQ01000005">
    <property type="protein sequence ID" value="VAW12920.1"/>
    <property type="molecule type" value="Genomic_DNA"/>
</dbReference>